<dbReference type="Pfam" id="PF01753">
    <property type="entry name" value="zf-MYND"/>
    <property type="match status" value="1"/>
</dbReference>
<feature type="region of interest" description="Disordered" evidence="10">
    <location>
        <begin position="205"/>
        <end position="295"/>
    </location>
</feature>
<dbReference type="PROSITE" id="PS01360">
    <property type="entry name" value="ZF_MYND_1"/>
    <property type="match status" value="1"/>
</dbReference>
<keyword evidence="2" id="KW-0678">Repressor</keyword>
<evidence type="ECO:0000313" key="14">
    <source>
        <dbReference type="RefSeq" id="XP_035826827.1"/>
    </source>
</evidence>
<keyword evidence="5" id="KW-0862">Zinc</keyword>
<feature type="domain" description="TAFH" evidence="12">
    <location>
        <begin position="89"/>
        <end position="184"/>
    </location>
</feature>
<feature type="compositionally biased region" description="Polar residues" evidence="10">
    <location>
        <begin position="603"/>
        <end position="619"/>
    </location>
</feature>
<organism evidence="13 14">
    <name type="scientific">Aplysia californica</name>
    <name type="common">California sea hare</name>
    <dbReference type="NCBI Taxonomy" id="6500"/>
    <lineage>
        <taxon>Eukaryota</taxon>
        <taxon>Metazoa</taxon>
        <taxon>Spiralia</taxon>
        <taxon>Lophotrochozoa</taxon>
        <taxon>Mollusca</taxon>
        <taxon>Gastropoda</taxon>
        <taxon>Heterobranchia</taxon>
        <taxon>Euthyneura</taxon>
        <taxon>Tectipleura</taxon>
        <taxon>Aplysiida</taxon>
        <taxon>Aplysioidea</taxon>
        <taxon>Aplysiidae</taxon>
        <taxon>Aplysia</taxon>
    </lineage>
</organism>
<evidence type="ECO:0000256" key="6">
    <source>
        <dbReference type="ARBA" id="ARBA00023015"/>
    </source>
</evidence>
<dbReference type="Gene3D" id="6.10.250.230">
    <property type="match status" value="1"/>
</dbReference>
<dbReference type="Proteomes" id="UP000694888">
    <property type="component" value="Unplaced"/>
</dbReference>
<evidence type="ECO:0000256" key="4">
    <source>
        <dbReference type="ARBA" id="ARBA00022771"/>
    </source>
</evidence>
<protein>
    <submittedName>
        <fullName evidence="14">Protein CBFA2T1</fullName>
    </submittedName>
</protein>
<dbReference type="InterPro" id="IPR013289">
    <property type="entry name" value="CBFA2T1/2/3"/>
</dbReference>
<feature type="region of interest" description="Disordered" evidence="10">
    <location>
        <begin position="442"/>
        <end position="463"/>
    </location>
</feature>
<feature type="compositionally biased region" description="Basic and acidic residues" evidence="10">
    <location>
        <begin position="205"/>
        <end position="230"/>
    </location>
</feature>
<reference evidence="14" key="1">
    <citation type="submission" date="2025-08" db="UniProtKB">
        <authorList>
            <consortium name="RefSeq"/>
        </authorList>
    </citation>
    <scope>IDENTIFICATION</scope>
</reference>
<feature type="compositionally biased region" description="Low complexity" evidence="10">
    <location>
        <begin position="43"/>
        <end position="56"/>
    </location>
</feature>
<name>A0ABM1VWN5_APLCA</name>
<feature type="compositionally biased region" description="Polar residues" evidence="10">
    <location>
        <begin position="243"/>
        <end position="257"/>
    </location>
</feature>
<feature type="region of interest" description="Disordered" evidence="10">
    <location>
        <begin position="1"/>
        <end position="84"/>
    </location>
</feature>
<keyword evidence="7" id="KW-0804">Transcription</keyword>
<evidence type="ECO:0000256" key="9">
    <source>
        <dbReference type="PROSITE-ProRule" id="PRU00134"/>
    </source>
</evidence>
<dbReference type="PROSITE" id="PS50865">
    <property type="entry name" value="ZF_MYND_2"/>
    <property type="match status" value="1"/>
</dbReference>
<feature type="compositionally biased region" description="Low complexity" evidence="10">
    <location>
        <begin position="622"/>
        <end position="659"/>
    </location>
</feature>
<keyword evidence="3" id="KW-0479">Metal-binding</keyword>
<keyword evidence="13" id="KW-1185">Reference proteome</keyword>
<accession>A0ABM1VWN5</accession>
<dbReference type="InterPro" id="IPR003894">
    <property type="entry name" value="TAFH_NHR1"/>
</dbReference>
<evidence type="ECO:0000256" key="8">
    <source>
        <dbReference type="ARBA" id="ARBA00023242"/>
    </source>
</evidence>
<dbReference type="Pfam" id="PF07531">
    <property type="entry name" value="TAFH"/>
    <property type="match status" value="1"/>
</dbReference>
<dbReference type="InterPro" id="IPR037249">
    <property type="entry name" value="TAFH/NHR1_dom_sf"/>
</dbReference>
<evidence type="ECO:0000256" key="1">
    <source>
        <dbReference type="ARBA" id="ARBA00004123"/>
    </source>
</evidence>
<dbReference type="SUPFAM" id="SSF158553">
    <property type="entry name" value="TAFH domain-like"/>
    <property type="match status" value="1"/>
</dbReference>
<dbReference type="PROSITE" id="PS51119">
    <property type="entry name" value="TAFH"/>
    <property type="match status" value="1"/>
</dbReference>
<dbReference type="PANTHER" id="PTHR10379">
    <property type="entry name" value="MTG8 ETO EIGHT TWENTY ONE PROTEIN"/>
    <property type="match status" value="1"/>
</dbReference>
<evidence type="ECO:0000313" key="13">
    <source>
        <dbReference type="Proteomes" id="UP000694888"/>
    </source>
</evidence>
<feature type="compositionally biased region" description="Polar residues" evidence="10">
    <location>
        <begin position="17"/>
        <end position="26"/>
    </location>
</feature>
<evidence type="ECO:0000259" key="12">
    <source>
        <dbReference type="PROSITE" id="PS51119"/>
    </source>
</evidence>
<feature type="region of interest" description="Disordered" evidence="10">
    <location>
        <begin position="536"/>
        <end position="682"/>
    </location>
</feature>
<proteinExistence type="predicted"/>
<keyword evidence="6" id="KW-0805">Transcription regulation</keyword>
<feature type="compositionally biased region" description="Low complexity" evidence="10">
    <location>
        <begin position="536"/>
        <end position="558"/>
    </location>
</feature>
<feature type="compositionally biased region" description="Basic and acidic residues" evidence="10">
    <location>
        <begin position="263"/>
        <end position="295"/>
    </location>
</feature>
<dbReference type="PANTHER" id="PTHR10379:SF14">
    <property type="entry name" value="NERVY, ISOFORM D"/>
    <property type="match status" value="1"/>
</dbReference>
<dbReference type="PRINTS" id="PR01875">
    <property type="entry name" value="ETOFAMILY"/>
</dbReference>
<gene>
    <name evidence="14" type="primary">LOC101863357</name>
</gene>
<evidence type="ECO:0000256" key="10">
    <source>
        <dbReference type="SAM" id="MobiDB-lite"/>
    </source>
</evidence>
<dbReference type="InterPro" id="IPR014896">
    <property type="entry name" value="NHR2"/>
</dbReference>
<keyword evidence="4 9" id="KW-0863">Zinc-finger</keyword>
<sequence length="682" mass="73818">MITTDFRDCGMPDSPDTKVSPSSNLSPKVPLMTGVAPASRPLSSNSSISGMNGSHSPLSTVNGRTPSPPSLGSLMNSSSGQQLPPACGARQLSKLKRFLTTLQQFGSDISPEIGERVRSLVLALVNSHMSIEEFHAKLQEATNFPLRPFVIPFLKANLPLLQRELLHCARMAKQTPQQFLTQNEHVVFDPAHSPLDVHETMMSEFNENGKRCSPDRPKENGLELHLDSPHPAKRHHGHHPISPGSTNRVSPGSTFSLSAGPIRLDEISKSKELRERERERMEREERDRSEREREREKHFSGFSYRSTESLDHLERIDDDWRHVETMLNCIIGMVDKTKRAMSVLQERSLRDREELSLWARRQTDGIDADVKKRSGDVMAYTLRQTEDRVSEMRRRAEEAVNDVKRQAMMELQKAVSAADQKASDLVAAERSKMERAIAEARKQTQSELLHSLSHQEESPETFSLSPMTKQSCWNCGRKASETCSGCNVARYCGSFCQHRDWENHHHVCGKTHITSAAEAREMRRAALAAAAAAAAAQSSSTTTSSSSSTSSASASTARSGEKDTVTPSSSNSTSSSSSSSTSSTTPSFLGSSSKSPASLDSSAVTCMSQPPSAVPSLSTKEVALTSPSAAATTATTSAAVATSVVSVSPSSSPKAPSVADSNPGSPATEVDSGAPCVDTSSP</sequence>
<dbReference type="Gene3D" id="6.10.140.2220">
    <property type="match status" value="1"/>
</dbReference>
<evidence type="ECO:0000256" key="2">
    <source>
        <dbReference type="ARBA" id="ARBA00022491"/>
    </source>
</evidence>
<keyword evidence="8" id="KW-0539">Nucleus</keyword>
<feature type="compositionally biased region" description="Basic and acidic residues" evidence="10">
    <location>
        <begin position="1"/>
        <end position="10"/>
    </location>
</feature>
<dbReference type="SMART" id="SM00549">
    <property type="entry name" value="TAFH"/>
    <property type="match status" value="1"/>
</dbReference>
<evidence type="ECO:0000256" key="5">
    <source>
        <dbReference type="ARBA" id="ARBA00022833"/>
    </source>
</evidence>
<feature type="compositionally biased region" description="Low complexity" evidence="10">
    <location>
        <begin position="565"/>
        <end position="602"/>
    </location>
</feature>
<evidence type="ECO:0000259" key="11">
    <source>
        <dbReference type="PROSITE" id="PS50865"/>
    </source>
</evidence>
<evidence type="ECO:0000256" key="7">
    <source>
        <dbReference type="ARBA" id="ARBA00023163"/>
    </source>
</evidence>
<feature type="compositionally biased region" description="Polar residues" evidence="10">
    <location>
        <begin position="73"/>
        <end position="82"/>
    </location>
</feature>
<dbReference type="SUPFAM" id="SSF144232">
    <property type="entry name" value="HIT/MYND zinc finger-like"/>
    <property type="match status" value="1"/>
</dbReference>
<dbReference type="GeneID" id="101863357"/>
<dbReference type="InterPro" id="IPR002893">
    <property type="entry name" value="Znf_MYND"/>
</dbReference>
<dbReference type="Pfam" id="PF08788">
    <property type="entry name" value="NHR2"/>
    <property type="match status" value="1"/>
</dbReference>
<feature type="domain" description="MYND-type" evidence="11">
    <location>
        <begin position="472"/>
        <end position="508"/>
    </location>
</feature>
<dbReference type="Gene3D" id="1.20.120.1110">
    <property type="entry name" value="TAFH/NHR1 domain"/>
    <property type="match status" value="1"/>
</dbReference>
<comment type="subcellular location">
    <subcellularLocation>
        <location evidence="1">Nucleus</location>
    </subcellularLocation>
</comment>
<evidence type="ECO:0000256" key="3">
    <source>
        <dbReference type="ARBA" id="ARBA00022723"/>
    </source>
</evidence>
<dbReference type="RefSeq" id="XP_035826827.1">
    <property type="nucleotide sequence ID" value="XM_035970934.1"/>
</dbReference>